<keyword evidence="3" id="KW-1185">Reference proteome</keyword>
<reference evidence="2 3" key="1">
    <citation type="submission" date="2022-10" db="EMBL/GenBank/DDBJ databases">
        <title>The complete genomes of actinobacterial strains from the NBC collection.</title>
        <authorList>
            <person name="Joergensen T.S."/>
            <person name="Alvarez Arevalo M."/>
            <person name="Sterndorff E.B."/>
            <person name="Faurdal D."/>
            <person name="Vuksanovic O."/>
            <person name="Mourched A.-S."/>
            <person name="Charusanti P."/>
            <person name="Shaw S."/>
            <person name="Blin K."/>
            <person name="Weber T."/>
        </authorList>
    </citation>
    <scope>NUCLEOTIDE SEQUENCE [LARGE SCALE GENOMIC DNA]</scope>
    <source>
        <strain evidence="2 3">NBC_00206</strain>
    </source>
</reference>
<feature type="compositionally biased region" description="Basic and acidic residues" evidence="1">
    <location>
        <begin position="1"/>
        <end position="20"/>
    </location>
</feature>
<proteinExistence type="predicted"/>
<protein>
    <submittedName>
        <fullName evidence="2">Uncharacterized protein</fullName>
    </submittedName>
</protein>
<feature type="region of interest" description="Disordered" evidence="1">
    <location>
        <begin position="1"/>
        <end position="31"/>
    </location>
</feature>
<organism evidence="2 3">
    <name type="scientific">Streptomyces nigra</name>
    <dbReference type="NCBI Taxonomy" id="1827580"/>
    <lineage>
        <taxon>Bacteria</taxon>
        <taxon>Bacillati</taxon>
        <taxon>Actinomycetota</taxon>
        <taxon>Actinomycetes</taxon>
        <taxon>Kitasatosporales</taxon>
        <taxon>Streptomycetaceae</taxon>
        <taxon>Streptomyces</taxon>
    </lineage>
</organism>
<sequence length="85" mass="9028">MPKDAKELVDKLLGQRETQKRSSKPGPHPDEISLLQVDAQLALAKSNVELVEALKAFAGTADKHSGALNKAIVELTAKVAALGTR</sequence>
<dbReference type="RefSeq" id="WP_406257633.1">
    <property type="nucleotide sequence ID" value="NZ_CP108125.1"/>
</dbReference>
<evidence type="ECO:0000313" key="2">
    <source>
        <dbReference type="EMBL" id="WTO83190.1"/>
    </source>
</evidence>
<accession>A0ABZ1IWY5</accession>
<dbReference type="Proteomes" id="UP001622690">
    <property type="component" value="Chromosome"/>
</dbReference>
<gene>
    <name evidence="2" type="ORF">OHU27_12440</name>
</gene>
<evidence type="ECO:0000256" key="1">
    <source>
        <dbReference type="SAM" id="MobiDB-lite"/>
    </source>
</evidence>
<name>A0ABZ1IWY5_9ACTN</name>
<dbReference type="EMBL" id="CP108125">
    <property type="protein sequence ID" value="WTO83190.1"/>
    <property type="molecule type" value="Genomic_DNA"/>
</dbReference>
<evidence type="ECO:0000313" key="3">
    <source>
        <dbReference type="Proteomes" id="UP001622690"/>
    </source>
</evidence>